<dbReference type="EMBL" id="CAFBMK010000274">
    <property type="protein sequence ID" value="CAB4944155.1"/>
    <property type="molecule type" value="Genomic_DNA"/>
</dbReference>
<name>A0A6J7JL99_9ZZZZ</name>
<feature type="domain" description="NADH:quinone oxidoreductase/Mrp antiporter transmembrane" evidence="8">
    <location>
        <begin position="128"/>
        <end position="422"/>
    </location>
</feature>
<proteinExistence type="inferred from homology"/>
<dbReference type="GO" id="GO:0048039">
    <property type="term" value="F:ubiquinone binding"/>
    <property type="evidence" value="ECO:0007669"/>
    <property type="project" value="TreeGrafter"/>
</dbReference>
<feature type="transmembrane region" description="Helical" evidence="7">
    <location>
        <begin position="6"/>
        <end position="23"/>
    </location>
</feature>
<comment type="subcellular location">
    <subcellularLocation>
        <location evidence="1">Membrane</location>
        <topology evidence="1">Multi-pass membrane protein</topology>
    </subcellularLocation>
</comment>
<sequence>MLHLSILLWLPAALGLVALLVPARSARWVGLLGAALALALSIVLVLDFDASGAPFQHVTDTAWISALGVRYQLAITGLNVWLVLLTTVGFTFTAAWIAFSDLGVHERAKHVVLHLGIAQSAVLGALLAQDLILFVAFFDLMLIPFFFLTAQFGNGDRVPATIKMIVYTLVGSLLMLVAAIAVGVLATPSGESVSYNLAEIAQRGVPEGSQGWLFACFAAAFLVKMPAFPIHGWLADGYRAMPLPILAVFSGVLSKIAVYGFLQVAIPLLPQGTADLRWIVLIMAVVSILYASTLAFTTFNARLVLAYSSIAQLGFITLGVLSLRPDAASGSLLQSVNHGVAVFGAFLAVAILSRRAGGSEDLRDFGGAATKAPIFAVFFVIVSYAVLAMPGTANFVGEFLILRGAWEGAAPALAIVASIGVALAAVYALRLFIRSSHNRVAPTLEPREGSRVELALMAVPVLLIVALAVHPQQTVDAADHATSRAVQAAAVSVGPEHVQKIVESDPEVRGIVPPSVFSESDPGRVSAAAGGAGAAGGGATGGAGEPAIDPNTGQPVDPGAVQVDPSTGQPVDPGAVQVDPSTGGEGGTIEINPETGQPVDPSTPNEGAGR</sequence>
<feature type="transmembrane region" description="Helical" evidence="7">
    <location>
        <begin position="246"/>
        <end position="266"/>
    </location>
</feature>
<dbReference type="GO" id="GO:0016020">
    <property type="term" value="C:membrane"/>
    <property type="evidence" value="ECO:0007669"/>
    <property type="project" value="UniProtKB-SubCell"/>
</dbReference>
<dbReference type="PRINTS" id="PR01437">
    <property type="entry name" value="NUOXDRDTASE4"/>
</dbReference>
<evidence type="ECO:0000313" key="9">
    <source>
        <dbReference type="EMBL" id="CAB4944155.1"/>
    </source>
</evidence>
<keyword evidence="3 7" id="KW-0812">Transmembrane</keyword>
<evidence type="ECO:0000256" key="3">
    <source>
        <dbReference type="ARBA" id="ARBA00022692"/>
    </source>
</evidence>
<evidence type="ECO:0000256" key="2">
    <source>
        <dbReference type="ARBA" id="ARBA00009025"/>
    </source>
</evidence>
<evidence type="ECO:0000256" key="5">
    <source>
        <dbReference type="ARBA" id="ARBA00023136"/>
    </source>
</evidence>
<gene>
    <name evidence="9" type="ORF">UFOPK3564_03126</name>
</gene>
<feature type="transmembrane region" description="Helical" evidence="7">
    <location>
        <begin position="111"/>
        <end position="128"/>
    </location>
</feature>
<dbReference type="AlphaFoldDB" id="A0A6J7JL99"/>
<feature type="compositionally biased region" description="Polar residues" evidence="6">
    <location>
        <begin position="600"/>
        <end position="610"/>
    </location>
</feature>
<feature type="transmembrane region" description="Helical" evidence="7">
    <location>
        <begin position="304"/>
        <end position="323"/>
    </location>
</feature>
<dbReference type="GO" id="GO:0042773">
    <property type="term" value="P:ATP synthesis coupled electron transport"/>
    <property type="evidence" value="ECO:0007669"/>
    <property type="project" value="InterPro"/>
</dbReference>
<dbReference type="InterPro" id="IPR010227">
    <property type="entry name" value="NADH_Q_OxRdtase_chainM/4"/>
</dbReference>
<protein>
    <submittedName>
        <fullName evidence="9">Unannotated protein</fullName>
    </submittedName>
</protein>
<evidence type="ECO:0000256" key="4">
    <source>
        <dbReference type="ARBA" id="ARBA00022989"/>
    </source>
</evidence>
<dbReference type="PANTHER" id="PTHR43507">
    <property type="entry name" value="NADH-UBIQUINONE OXIDOREDUCTASE CHAIN 4"/>
    <property type="match status" value="1"/>
</dbReference>
<feature type="transmembrane region" description="Helical" evidence="7">
    <location>
        <begin position="409"/>
        <end position="433"/>
    </location>
</feature>
<dbReference type="GO" id="GO:0008137">
    <property type="term" value="F:NADH dehydrogenase (ubiquinone) activity"/>
    <property type="evidence" value="ECO:0007669"/>
    <property type="project" value="InterPro"/>
</dbReference>
<comment type="similarity">
    <text evidence="2">Belongs to the complex I subunit 4 family.</text>
</comment>
<feature type="transmembrane region" description="Helical" evidence="7">
    <location>
        <begin position="335"/>
        <end position="353"/>
    </location>
</feature>
<feature type="transmembrane region" description="Helical" evidence="7">
    <location>
        <begin position="134"/>
        <end position="153"/>
    </location>
</feature>
<dbReference type="NCBIfam" id="TIGR01972">
    <property type="entry name" value="NDH_I_M"/>
    <property type="match status" value="1"/>
</dbReference>
<keyword evidence="5 7" id="KW-0472">Membrane</keyword>
<dbReference type="Pfam" id="PF00361">
    <property type="entry name" value="Proton_antipo_M"/>
    <property type="match status" value="1"/>
</dbReference>
<reference evidence="9" key="1">
    <citation type="submission" date="2020-05" db="EMBL/GenBank/DDBJ databases">
        <authorList>
            <person name="Chiriac C."/>
            <person name="Salcher M."/>
            <person name="Ghai R."/>
            <person name="Kavagutti S V."/>
        </authorList>
    </citation>
    <scope>NUCLEOTIDE SEQUENCE</scope>
</reference>
<evidence type="ECO:0000256" key="6">
    <source>
        <dbReference type="SAM" id="MobiDB-lite"/>
    </source>
</evidence>
<evidence type="ECO:0000256" key="7">
    <source>
        <dbReference type="SAM" id="Phobius"/>
    </source>
</evidence>
<feature type="transmembrane region" description="Helical" evidence="7">
    <location>
        <begin position="28"/>
        <end position="46"/>
    </location>
</feature>
<feature type="region of interest" description="Disordered" evidence="6">
    <location>
        <begin position="513"/>
        <end position="610"/>
    </location>
</feature>
<feature type="transmembrane region" description="Helical" evidence="7">
    <location>
        <begin position="278"/>
        <end position="297"/>
    </location>
</feature>
<dbReference type="PANTHER" id="PTHR43507:SF1">
    <property type="entry name" value="NADH-UBIQUINONE OXIDOREDUCTASE CHAIN 4"/>
    <property type="match status" value="1"/>
</dbReference>
<dbReference type="GO" id="GO:0015990">
    <property type="term" value="P:electron transport coupled proton transport"/>
    <property type="evidence" value="ECO:0007669"/>
    <property type="project" value="TreeGrafter"/>
</dbReference>
<feature type="transmembrane region" description="Helical" evidence="7">
    <location>
        <begin position="212"/>
        <end position="234"/>
    </location>
</feature>
<feature type="transmembrane region" description="Helical" evidence="7">
    <location>
        <begin position="80"/>
        <end position="99"/>
    </location>
</feature>
<feature type="compositionally biased region" description="Gly residues" evidence="6">
    <location>
        <begin position="530"/>
        <end position="544"/>
    </location>
</feature>
<feature type="transmembrane region" description="Helical" evidence="7">
    <location>
        <begin position="165"/>
        <end position="186"/>
    </location>
</feature>
<organism evidence="9">
    <name type="scientific">freshwater metagenome</name>
    <dbReference type="NCBI Taxonomy" id="449393"/>
    <lineage>
        <taxon>unclassified sequences</taxon>
        <taxon>metagenomes</taxon>
        <taxon>ecological metagenomes</taxon>
    </lineage>
</organism>
<evidence type="ECO:0000259" key="8">
    <source>
        <dbReference type="Pfam" id="PF00361"/>
    </source>
</evidence>
<dbReference type="InterPro" id="IPR003918">
    <property type="entry name" value="NADH_UbQ_OxRdtase"/>
</dbReference>
<dbReference type="InterPro" id="IPR001750">
    <property type="entry name" value="ND/Mrp_TM"/>
</dbReference>
<evidence type="ECO:0000256" key="1">
    <source>
        <dbReference type="ARBA" id="ARBA00004141"/>
    </source>
</evidence>
<dbReference type="GO" id="GO:0003954">
    <property type="term" value="F:NADH dehydrogenase activity"/>
    <property type="evidence" value="ECO:0007669"/>
    <property type="project" value="TreeGrafter"/>
</dbReference>
<feature type="transmembrane region" description="Helical" evidence="7">
    <location>
        <begin position="374"/>
        <end position="397"/>
    </location>
</feature>
<accession>A0A6J7JL99</accession>
<keyword evidence="4 7" id="KW-1133">Transmembrane helix</keyword>